<dbReference type="CDD" id="cd00165">
    <property type="entry name" value="S4"/>
    <property type="match status" value="1"/>
</dbReference>
<keyword evidence="3" id="KW-0238">DNA-binding</keyword>
<dbReference type="GO" id="GO:0034605">
    <property type="term" value="P:cellular response to heat"/>
    <property type="evidence" value="ECO:0007669"/>
    <property type="project" value="InterPro"/>
</dbReference>
<feature type="domain" description="RNA-binding S4" evidence="5">
    <location>
        <begin position="4"/>
        <end position="65"/>
    </location>
</feature>
<evidence type="ECO:0000313" key="6">
    <source>
        <dbReference type="EMBL" id="AWI09036.1"/>
    </source>
</evidence>
<proteinExistence type="inferred from homology"/>
<evidence type="ECO:0000256" key="3">
    <source>
        <dbReference type="ARBA" id="ARBA00023125"/>
    </source>
</evidence>
<dbReference type="GO" id="GO:0003727">
    <property type="term" value="F:single-stranded RNA binding"/>
    <property type="evidence" value="ECO:0007669"/>
    <property type="project" value="InterPro"/>
</dbReference>
<name>A0A2U8E2N1_9BACT</name>
<dbReference type="KEGG" id="elut:CKA38_07085"/>
<dbReference type="InterPro" id="IPR025708">
    <property type="entry name" value="HSP15"/>
</dbReference>
<dbReference type="InterPro" id="IPR036986">
    <property type="entry name" value="S4_RNA-bd_sf"/>
</dbReference>
<evidence type="ECO:0000256" key="1">
    <source>
        <dbReference type="ARBA" id="ARBA00008396"/>
    </source>
</evidence>
<evidence type="ECO:0000313" key="7">
    <source>
        <dbReference type="Proteomes" id="UP000244896"/>
    </source>
</evidence>
<dbReference type="PIRSF" id="PIRSF016821">
    <property type="entry name" value="HSP15"/>
    <property type="match status" value="1"/>
</dbReference>
<dbReference type="AlphaFoldDB" id="A0A2U8E2N1"/>
<dbReference type="RefSeq" id="WP_108824849.1">
    <property type="nucleotide sequence ID" value="NZ_CP023004.1"/>
</dbReference>
<dbReference type="EMBL" id="CP023004">
    <property type="protein sequence ID" value="AWI09036.1"/>
    <property type="molecule type" value="Genomic_DNA"/>
</dbReference>
<keyword evidence="7" id="KW-1185">Reference proteome</keyword>
<protein>
    <submittedName>
        <fullName evidence="6">RNA-binding protein</fullName>
    </submittedName>
</protein>
<comment type="similarity">
    <text evidence="1">Belongs to the HSP15 family.</text>
</comment>
<gene>
    <name evidence="6" type="ORF">CKA38_07085</name>
</gene>
<dbReference type="PROSITE" id="PS50889">
    <property type="entry name" value="S4"/>
    <property type="match status" value="1"/>
</dbReference>
<dbReference type="OrthoDB" id="9797176at2"/>
<keyword evidence="2 4" id="KW-0694">RNA-binding</keyword>
<accession>A0A2U8E2N1</accession>
<dbReference type="InterPro" id="IPR002942">
    <property type="entry name" value="S4_RNA-bd"/>
</dbReference>
<reference evidence="6 7" key="1">
    <citation type="journal article" date="2018" name="Syst. Appl. Microbiol.">
        <title>Ereboglobus luteus gen. nov. sp. nov. from cockroach guts, and new insights into the oxygen relationship of the genera Opitutus and Didymococcus (Verrucomicrobia: Opitutaceae).</title>
        <authorList>
            <person name="Tegtmeier D."/>
            <person name="Belitz A."/>
            <person name="Radek R."/>
            <person name="Heimerl T."/>
            <person name="Brune A."/>
        </authorList>
    </citation>
    <scope>NUCLEOTIDE SEQUENCE [LARGE SCALE GENOMIC DNA]</scope>
    <source>
        <strain evidence="6 7">Ho45</strain>
    </source>
</reference>
<dbReference type="GO" id="GO:0003677">
    <property type="term" value="F:DNA binding"/>
    <property type="evidence" value="ECO:0007669"/>
    <property type="project" value="UniProtKB-KW"/>
</dbReference>
<evidence type="ECO:0000259" key="5">
    <source>
        <dbReference type="SMART" id="SM00363"/>
    </source>
</evidence>
<organism evidence="6 7">
    <name type="scientific">Ereboglobus luteus</name>
    <dbReference type="NCBI Taxonomy" id="1796921"/>
    <lineage>
        <taxon>Bacteria</taxon>
        <taxon>Pseudomonadati</taxon>
        <taxon>Verrucomicrobiota</taxon>
        <taxon>Opitutia</taxon>
        <taxon>Opitutales</taxon>
        <taxon>Opitutaceae</taxon>
        <taxon>Ereboglobus</taxon>
    </lineage>
</organism>
<dbReference type="SUPFAM" id="SSF55174">
    <property type="entry name" value="Alpha-L RNA-binding motif"/>
    <property type="match status" value="1"/>
</dbReference>
<dbReference type="SMART" id="SM00363">
    <property type="entry name" value="S4"/>
    <property type="match status" value="1"/>
</dbReference>
<dbReference type="Gene3D" id="3.10.290.10">
    <property type="entry name" value="RNA-binding S4 domain"/>
    <property type="match status" value="1"/>
</dbReference>
<dbReference type="GO" id="GO:0043023">
    <property type="term" value="F:ribosomal large subunit binding"/>
    <property type="evidence" value="ECO:0007669"/>
    <property type="project" value="InterPro"/>
</dbReference>
<sequence>MAAERIDKWLWAVRLFKTRALATDACKAGSVEIGGHAVKPSRDVHAGETIHVKQGLILRTLRVVDIPRSRVGAKLVATYCEDLTPPSEFEKVKEQRVQQTLARAKGSGRPTKRDRRALDRLLGQM</sequence>
<evidence type="ECO:0000256" key="4">
    <source>
        <dbReference type="PROSITE-ProRule" id="PRU00182"/>
    </source>
</evidence>
<evidence type="ECO:0000256" key="2">
    <source>
        <dbReference type="ARBA" id="ARBA00022884"/>
    </source>
</evidence>
<dbReference type="Proteomes" id="UP000244896">
    <property type="component" value="Chromosome"/>
</dbReference>
<dbReference type="Pfam" id="PF01479">
    <property type="entry name" value="S4"/>
    <property type="match status" value="1"/>
</dbReference>